<protein>
    <recommendedName>
        <fullName evidence="3">Lipoprotein</fullName>
    </recommendedName>
</protein>
<proteinExistence type="predicted"/>
<keyword evidence="2" id="KW-1185">Reference proteome</keyword>
<reference evidence="1 2" key="1">
    <citation type="journal article" date="2013" name="Int. J. Syst. Evol. Microbiol.">
        <title>Marinoscillum luteum sp. nov., isolated from marine sediment.</title>
        <authorList>
            <person name="Cha I.T."/>
            <person name="Park S.J."/>
            <person name="Kim S.J."/>
            <person name="Kim J.G."/>
            <person name="Jung M.Y."/>
            <person name="Shin K.S."/>
            <person name="Kwon K.K."/>
            <person name="Yang S.H."/>
            <person name="Seo Y.S."/>
            <person name="Rhee S.K."/>
        </authorList>
    </citation>
    <scope>NUCLEOTIDE SEQUENCE [LARGE SCALE GENOMIC DNA]</scope>
    <source>
        <strain evidence="1 2">KCTC 23939</strain>
    </source>
</reference>
<evidence type="ECO:0000313" key="1">
    <source>
        <dbReference type="EMBL" id="MFH6985926.1"/>
    </source>
</evidence>
<comment type="caution">
    <text evidence="1">The sequence shown here is derived from an EMBL/GenBank/DDBJ whole genome shotgun (WGS) entry which is preliminary data.</text>
</comment>
<organism evidence="1 2">
    <name type="scientific">Marinoscillum luteum</name>
    <dbReference type="NCBI Taxonomy" id="861051"/>
    <lineage>
        <taxon>Bacteria</taxon>
        <taxon>Pseudomonadati</taxon>
        <taxon>Bacteroidota</taxon>
        <taxon>Cytophagia</taxon>
        <taxon>Cytophagales</taxon>
        <taxon>Reichenbachiellaceae</taxon>
        <taxon>Marinoscillum</taxon>
    </lineage>
</organism>
<gene>
    <name evidence="1" type="ORF">ACHKAR_20900</name>
</gene>
<dbReference type="RefSeq" id="WP_395419381.1">
    <property type="nucleotide sequence ID" value="NZ_JBIPKE010000020.1"/>
</dbReference>
<evidence type="ECO:0000313" key="2">
    <source>
        <dbReference type="Proteomes" id="UP001610063"/>
    </source>
</evidence>
<dbReference type="EMBL" id="JBIPKE010000020">
    <property type="protein sequence ID" value="MFH6985926.1"/>
    <property type="molecule type" value="Genomic_DNA"/>
</dbReference>
<sequence length="173" mass="19314">MKTLLTIVLFISLGLCISCDLGLGIHEPTELEKLPPLTTSGENTFGCLVNGVAFVVTNTSQQVAIFQQGQLQFGASMDDGNLNESIYMILGDPLTENEIYYFTESRNNSEYQGRDGSFICFYEFEDTYEGSLTFSRIDRTNFIISGTFEFSTVTADCDTVKITDGRFDMQYTP</sequence>
<evidence type="ECO:0008006" key="3">
    <source>
        <dbReference type="Google" id="ProtNLM"/>
    </source>
</evidence>
<name>A0ABW7NF42_9BACT</name>
<accession>A0ABW7NF42</accession>
<dbReference type="Proteomes" id="UP001610063">
    <property type="component" value="Unassembled WGS sequence"/>
</dbReference>